<comment type="caution">
    <text evidence="1">The sequence shown here is derived from an EMBL/GenBank/DDBJ whole genome shotgun (WGS) entry which is preliminary data.</text>
</comment>
<dbReference type="AlphaFoldDB" id="A0AAD9GJF5"/>
<evidence type="ECO:0000313" key="2">
    <source>
        <dbReference type="Proteomes" id="UP001259832"/>
    </source>
</evidence>
<reference evidence="1" key="1">
    <citation type="submission" date="2023-08" db="EMBL/GenBank/DDBJ databases">
        <title>Reference Genome Resource for the Citrus Pathogen Phytophthora citrophthora.</title>
        <authorList>
            <person name="Moller H."/>
            <person name="Coetzee B."/>
            <person name="Rose L.J."/>
            <person name="Van Niekerk J.M."/>
        </authorList>
    </citation>
    <scope>NUCLEOTIDE SEQUENCE</scope>
    <source>
        <strain evidence="1">STE-U-9442</strain>
    </source>
</reference>
<accession>A0AAD9GJF5</accession>
<proteinExistence type="predicted"/>
<keyword evidence="2" id="KW-1185">Reference proteome</keyword>
<name>A0AAD9GJF5_9STRA</name>
<dbReference type="Proteomes" id="UP001259832">
    <property type="component" value="Unassembled WGS sequence"/>
</dbReference>
<protein>
    <submittedName>
        <fullName evidence="1">Uncharacterized protein</fullName>
    </submittedName>
</protein>
<organism evidence="1 2">
    <name type="scientific">Phytophthora citrophthora</name>
    <dbReference type="NCBI Taxonomy" id="4793"/>
    <lineage>
        <taxon>Eukaryota</taxon>
        <taxon>Sar</taxon>
        <taxon>Stramenopiles</taxon>
        <taxon>Oomycota</taxon>
        <taxon>Peronosporomycetes</taxon>
        <taxon>Peronosporales</taxon>
        <taxon>Peronosporaceae</taxon>
        <taxon>Phytophthora</taxon>
    </lineage>
</organism>
<dbReference type="EMBL" id="JASMQC010000016">
    <property type="protein sequence ID" value="KAK1939378.1"/>
    <property type="molecule type" value="Genomic_DNA"/>
</dbReference>
<gene>
    <name evidence="1" type="ORF">P3T76_008762</name>
</gene>
<sequence length="197" mass="22882">MRQEWVYTICTVVNAIKHPQCPNSKVGRPRDTWIDVASTVDDGKSTIVDEKNSTIPDQPSPVPVPEKLYYPISGEYYMGGDITIGNKFVTTVETWQVAYINDRRETPMGVEYQVVWVHLDQACKRLCMRSWEPLSKLKEDDFEAEIRKERAVKLLGRPDLVTEQEIKQFIDDRLVLYNQDLRAGATWIDVRDFMIRL</sequence>
<evidence type="ECO:0000313" key="1">
    <source>
        <dbReference type="EMBL" id="KAK1939378.1"/>
    </source>
</evidence>